<dbReference type="InterPro" id="IPR036388">
    <property type="entry name" value="WH-like_DNA-bd_sf"/>
</dbReference>
<dbReference type="Pfam" id="PF01978">
    <property type="entry name" value="TrmB"/>
    <property type="match status" value="1"/>
</dbReference>
<dbReference type="InterPro" id="IPR011991">
    <property type="entry name" value="ArsR-like_HTH"/>
</dbReference>
<evidence type="ECO:0000259" key="1">
    <source>
        <dbReference type="Pfam" id="PF01978"/>
    </source>
</evidence>
<sequence>MADKYLENKNKVVEFFQSLGLSNYESTVYQLLLKNRRAVSMLFISENTNVPRTNAYRICGQLRRLGLIEEIVKDKKKLVRASDLSHLELLVKDQKQKAFELGSSLPIIKKILTPQNAPQEGKTQISYFKGKDGIKQLLWNSLKAREILGYSFLAYEDSTDKKFAKKYREERWLRKIKNRDLLSDNDKYLTEKNLRLTKNLKVFALYRARYLPARKVNINHDLIVYNDVVAFYSWHKGEIFGVEIQNQDIAQLQKQVFELLWYQAKEPGTIIKSRKN</sequence>
<dbReference type="PANTHER" id="PTHR34293:SF1">
    <property type="entry name" value="HTH-TYPE TRANSCRIPTIONAL REGULATOR TRMBL2"/>
    <property type="match status" value="1"/>
</dbReference>
<dbReference type="InterPro" id="IPR002831">
    <property type="entry name" value="Tscrpt_reg_TrmB_N"/>
</dbReference>
<dbReference type="STRING" id="1797529.A2570_01050"/>
<dbReference type="EMBL" id="MHHY01000006">
    <property type="protein sequence ID" value="OGY40704.1"/>
    <property type="molecule type" value="Genomic_DNA"/>
</dbReference>
<gene>
    <name evidence="2" type="ORF">A2570_01050</name>
</gene>
<dbReference type="SUPFAM" id="SSF46785">
    <property type="entry name" value="Winged helix' DNA-binding domain"/>
    <property type="match status" value="1"/>
</dbReference>
<protein>
    <recommendedName>
        <fullName evidence="1">Transcription regulator TrmB N-terminal domain-containing protein</fullName>
    </recommendedName>
</protein>
<reference evidence="2 3" key="1">
    <citation type="journal article" date="2016" name="Nat. Commun.">
        <title>Thousands of microbial genomes shed light on interconnected biogeochemical processes in an aquifer system.</title>
        <authorList>
            <person name="Anantharaman K."/>
            <person name="Brown C.T."/>
            <person name="Hug L.A."/>
            <person name="Sharon I."/>
            <person name="Castelle C.J."/>
            <person name="Probst A.J."/>
            <person name="Thomas B.C."/>
            <person name="Singh A."/>
            <person name="Wilkins M.J."/>
            <person name="Karaoz U."/>
            <person name="Brodie E.L."/>
            <person name="Williams K.H."/>
            <person name="Hubbard S.S."/>
            <person name="Banfield J.F."/>
        </authorList>
    </citation>
    <scope>NUCLEOTIDE SEQUENCE [LARGE SCALE GENOMIC DNA]</scope>
</reference>
<dbReference type="InterPro" id="IPR051797">
    <property type="entry name" value="TrmB-like"/>
</dbReference>
<dbReference type="Gene3D" id="1.10.10.10">
    <property type="entry name" value="Winged helix-like DNA-binding domain superfamily/Winged helix DNA-binding domain"/>
    <property type="match status" value="1"/>
</dbReference>
<dbReference type="InterPro" id="IPR036390">
    <property type="entry name" value="WH_DNA-bd_sf"/>
</dbReference>
<evidence type="ECO:0000313" key="2">
    <source>
        <dbReference type="EMBL" id="OGY40704.1"/>
    </source>
</evidence>
<comment type="caution">
    <text evidence="2">The sequence shown here is derived from an EMBL/GenBank/DDBJ whole genome shotgun (WGS) entry which is preliminary data.</text>
</comment>
<dbReference type="Proteomes" id="UP000178570">
    <property type="component" value="Unassembled WGS sequence"/>
</dbReference>
<dbReference type="PANTHER" id="PTHR34293">
    <property type="entry name" value="HTH-TYPE TRANSCRIPTIONAL REGULATOR TRMBL2"/>
    <property type="match status" value="1"/>
</dbReference>
<feature type="domain" description="Transcription regulator TrmB N-terminal" evidence="1">
    <location>
        <begin position="17"/>
        <end position="83"/>
    </location>
</feature>
<organism evidence="2 3">
    <name type="scientific">Candidatus Brennerbacteria bacterium RIFOXYD1_FULL_41_16</name>
    <dbReference type="NCBI Taxonomy" id="1797529"/>
    <lineage>
        <taxon>Bacteria</taxon>
        <taxon>Candidatus Brenneribacteriota</taxon>
    </lineage>
</organism>
<proteinExistence type="predicted"/>
<name>A0A1G1XLB1_9BACT</name>
<dbReference type="CDD" id="cd00090">
    <property type="entry name" value="HTH_ARSR"/>
    <property type="match status" value="1"/>
</dbReference>
<evidence type="ECO:0000313" key="3">
    <source>
        <dbReference type="Proteomes" id="UP000178570"/>
    </source>
</evidence>
<accession>A0A1G1XLB1</accession>
<dbReference type="AlphaFoldDB" id="A0A1G1XLB1"/>